<dbReference type="Proteomes" id="UP000594262">
    <property type="component" value="Unplaced"/>
</dbReference>
<accession>A0A7M5XCI3</accession>
<organism evidence="2 3">
    <name type="scientific">Clytia hemisphaerica</name>
    <dbReference type="NCBI Taxonomy" id="252671"/>
    <lineage>
        <taxon>Eukaryota</taxon>
        <taxon>Metazoa</taxon>
        <taxon>Cnidaria</taxon>
        <taxon>Hydrozoa</taxon>
        <taxon>Hydroidolina</taxon>
        <taxon>Leptothecata</taxon>
        <taxon>Obeliida</taxon>
        <taxon>Clytiidae</taxon>
        <taxon>Clytia</taxon>
    </lineage>
</organism>
<feature type="signal peptide" evidence="1">
    <location>
        <begin position="1"/>
        <end position="22"/>
    </location>
</feature>
<name>A0A7M5XCI3_9CNID</name>
<evidence type="ECO:0000313" key="3">
    <source>
        <dbReference type="Proteomes" id="UP000594262"/>
    </source>
</evidence>
<protein>
    <recommendedName>
        <fullName evidence="4">Cnidarian restricted protein</fullName>
    </recommendedName>
</protein>
<dbReference type="EnsemblMetazoa" id="CLYHEMT020731.1">
    <property type="protein sequence ID" value="CLYHEMP020731.1"/>
    <property type="gene ID" value="CLYHEMG020731"/>
</dbReference>
<feature type="chain" id="PRO_5029716228" description="Cnidarian restricted protein" evidence="1">
    <location>
        <begin position="23"/>
        <end position="129"/>
    </location>
</feature>
<keyword evidence="3" id="KW-1185">Reference proteome</keyword>
<evidence type="ECO:0000256" key="1">
    <source>
        <dbReference type="SAM" id="SignalP"/>
    </source>
</evidence>
<reference evidence="2" key="1">
    <citation type="submission" date="2021-01" db="UniProtKB">
        <authorList>
            <consortium name="EnsemblMetazoa"/>
        </authorList>
    </citation>
    <scope>IDENTIFICATION</scope>
</reference>
<sequence length="129" mass="14873">MKMLHQPIRITLFIIFTMKVGGAPRAQKNVQNTREYNYDTCKGVIEDYHPFIFGGGCPGSTIVKYWICPNYCYQDSFDVEKKMMVDTLHRCVPDTSVPVKTICNGSVVFEYLKVLTCKCTVYDRNKFYG</sequence>
<evidence type="ECO:0008006" key="4">
    <source>
        <dbReference type="Google" id="ProtNLM"/>
    </source>
</evidence>
<proteinExistence type="predicted"/>
<dbReference type="AlphaFoldDB" id="A0A7M5XCI3"/>
<keyword evidence="1" id="KW-0732">Signal</keyword>
<evidence type="ECO:0000313" key="2">
    <source>
        <dbReference type="EnsemblMetazoa" id="CLYHEMP020731.1"/>
    </source>
</evidence>